<proteinExistence type="predicted"/>
<accession>A0ABN3XUN7</accession>
<organism evidence="2 3">
    <name type="scientific">Streptosporangium longisporum</name>
    <dbReference type="NCBI Taxonomy" id="46187"/>
    <lineage>
        <taxon>Bacteria</taxon>
        <taxon>Bacillati</taxon>
        <taxon>Actinomycetota</taxon>
        <taxon>Actinomycetes</taxon>
        <taxon>Streptosporangiales</taxon>
        <taxon>Streptosporangiaceae</taxon>
        <taxon>Streptosporangium</taxon>
    </lineage>
</organism>
<sequence length="325" mass="35689">MSMSSDRTHELCVEIGRIVQASAPDGWREADVLRCQLGTFGITAITYQMADGSQKTRDGKDLGDLFHQLKVAEYKPGEGTWFVCRLGYSLRGKSYDSMMETFGMESPFSQDYTAMMPPAFGMELPFTQDIEVPAWACVEELTMFPRRPDLTPPWMHAARPDGVPLPESGSTATSPADNGPSPAWPPLETMVARTVGRDEAPETIVLGMAEHEDGTGNALIFMMSTEEPDEQEIGLGMDTYCIVREDQAGTTYGGVTHCGIDSGHLTLHFTAEAAKELNVEPVVRIDLQIDDDSVELLRSSLREILLSGRHDQHPVGQGWDPFVGS</sequence>
<reference evidence="2 3" key="1">
    <citation type="journal article" date="2019" name="Int. J. Syst. Evol. Microbiol.">
        <title>The Global Catalogue of Microorganisms (GCM) 10K type strain sequencing project: providing services to taxonomists for standard genome sequencing and annotation.</title>
        <authorList>
            <consortium name="The Broad Institute Genomics Platform"/>
            <consortium name="The Broad Institute Genome Sequencing Center for Infectious Disease"/>
            <person name="Wu L."/>
            <person name="Ma J."/>
        </authorList>
    </citation>
    <scope>NUCLEOTIDE SEQUENCE [LARGE SCALE GENOMIC DNA]</scope>
    <source>
        <strain evidence="2 3">JCM 3106</strain>
    </source>
</reference>
<dbReference type="EMBL" id="BAAAWD010000006">
    <property type="protein sequence ID" value="GAA2995550.1"/>
    <property type="molecule type" value="Genomic_DNA"/>
</dbReference>
<evidence type="ECO:0000313" key="2">
    <source>
        <dbReference type="EMBL" id="GAA2995550.1"/>
    </source>
</evidence>
<name>A0ABN3XUN7_9ACTN</name>
<protein>
    <submittedName>
        <fullName evidence="2">Uncharacterized protein</fullName>
    </submittedName>
</protein>
<dbReference type="InterPro" id="IPR028962">
    <property type="entry name" value="Imm10"/>
</dbReference>
<keyword evidence="3" id="KW-1185">Reference proteome</keyword>
<dbReference type="Pfam" id="PF15588">
    <property type="entry name" value="Imm10"/>
    <property type="match status" value="1"/>
</dbReference>
<dbReference type="InterPro" id="IPR036170">
    <property type="entry name" value="YezG-like_sf"/>
</dbReference>
<evidence type="ECO:0000256" key="1">
    <source>
        <dbReference type="SAM" id="MobiDB-lite"/>
    </source>
</evidence>
<gene>
    <name evidence="2" type="ORF">GCM10017559_14950</name>
</gene>
<dbReference type="Proteomes" id="UP001499930">
    <property type="component" value="Unassembled WGS sequence"/>
</dbReference>
<feature type="region of interest" description="Disordered" evidence="1">
    <location>
        <begin position="157"/>
        <end position="184"/>
    </location>
</feature>
<comment type="caution">
    <text evidence="2">The sequence shown here is derived from an EMBL/GenBank/DDBJ whole genome shotgun (WGS) entry which is preliminary data.</text>
</comment>
<dbReference type="SUPFAM" id="SSF160424">
    <property type="entry name" value="BH3703-like"/>
    <property type="match status" value="1"/>
</dbReference>
<evidence type="ECO:0000313" key="3">
    <source>
        <dbReference type="Proteomes" id="UP001499930"/>
    </source>
</evidence>